<accession>A0A8J3I1P7</accession>
<protein>
    <recommendedName>
        <fullName evidence="5">DUF2786 domain-containing protein</fullName>
    </recommendedName>
</protein>
<keyword evidence="4" id="KW-1185">Reference proteome</keyword>
<evidence type="ECO:0000259" key="2">
    <source>
        <dbReference type="Pfam" id="PF23771"/>
    </source>
</evidence>
<name>A0A8J3I1P7_9CHLR</name>
<dbReference type="EMBL" id="BNJF01000001">
    <property type="protein sequence ID" value="GHO45165.1"/>
    <property type="molecule type" value="Genomic_DNA"/>
</dbReference>
<dbReference type="Proteomes" id="UP000612362">
    <property type="component" value="Unassembled WGS sequence"/>
</dbReference>
<dbReference type="Pfam" id="PF23771">
    <property type="entry name" value="DUF7168"/>
    <property type="match status" value="1"/>
</dbReference>
<organism evidence="3 4">
    <name type="scientific">Ktedonospora formicarum</name>
    <dbReference type="NCBI Taxonomy" id="2778364"/>
    <lineage>
        <taxon>Bacteria</taxon>
        <taxon>Bacillati</taxon>
        <taxon>Chloroflexota</taxon>
        <taxon>Ktedonobacteria</taxon>
        <taxon>Ktedonobacterales</taxon>
        <taxon>Ktedonobacteraceae</taxon>
        <taxon>Ktedonospora</taxon>
    </lineage>
</organism>
<dbReference type="InterPro" id="IPR024498">
    <property type="entry name" value="DUF2786"/>
</dbReference>
<dbReference type="AlphaFoldDB" id="A0A8J3I1P7"/>
<comment type="caution">
    <text evidence="3">The sequence shown here is derived from an EMBL/GenBank/DDBJ whole genome shotgun (WGS) entry which is preliminary data.</text>
</comment>
<feature type="domain" description="DUF2786" evidence="1">
    <location>
        <begin position="5"/>
        <end position="42"/>
    </location>
</feature>
<feature type="domain" description="DUF7168" evidence="2">
    <location>
        <begin position="57"/>
        <end position="175"/>
    </location>
</feature>
<evidence type="ECO:0000259" key="1">
    <source>
        <dbReference type="Pfam" id="PF10979"/>
    </source>
</evidence>
<gene>
    <name evidence="3" type="ORF">KSX_33280</name>
</gene>
<sequence>MAAEKIITKIRNLLALKASSNEHEAALAAEKATELLLKYNVSLDEVMQKKSEYSWQEREKFANTTWKLALYTAIGKANLCRVIYDTKKRIAHVVGRKHNIEVVEYLYTYLTRTIDRLADEAWTEYHEQYPYSRVTIRKFKAGFRLGATSEVIKRLERVEEEADKDCKALILVNSQALATEVQKRFGGSTRENYMRVSSSYTAYQRGRAAGASIAINPGVSGTQVRKKIS</sequence>
<dbReference type="RefSeq" id="WP_220194512.1">
    <property type="nucleotide sequence ID" value="NZ_BNJF01000001.1"/>
</dbReference>
<evidence type="ECO:0000313" key="3">
    <source>
        <dbReference type="EMBL" id="GHO45165.1"/>
    </source>
</evidence>
<evidence type="ECO:0008006" key="5">
    <source>
        <dbReference type="Google" id="ProtNLM"/>
    </source>
</evidence>
<proteinExistence type="predicted"/>
<dbReference type="InterPro" id="IPR055592">
    <property type="entry name" value="DUF7168"/>
</dbReference>
<reference evidence="3" key="1">
    <citation type="submission" date="2020-10" db="EMBL/GenBank/DDBJ databases">
        <title>Taxonomic study of unclassified bacteria belonging to the class Ktedonobacteria.</title>
        <authorList>
            <person name="Yabe S."/>
            <person name="Wang C.M."/>
            <person name="Zheng Y."/>
            <person name="Sakai Y."/>
            <person name="Cavaletti L."/>
            <person name="Monciardini P."/>
            <person name="Donadio S."/>
        </authorList>
    </citation>
    <scope>NUCLEOTIDE SEQUENCE</scope>
    <source>
        <strain evidence="3">SOSP1-1</strain>
    </source>
</reference>
<dbReference type="Pfam" id="PF10979">
    <property type="entry name" value="DUF2786"/>
    <property type="match status" value="1"/>
</dbReference>
<evidence type="ECO:0000313" key="4">
    <source>
        <dbReference type="Proteomes" id="UP000612362"/>
    </source>
</evidence>